<dbReference type="Gene3D" id="3.40.50.10380">
    <property type="entry name" value="Malic enzyme, N-terminal domain"/>
    <property type="match status" value="1"/>
</dbReference>
<feature type="active site" description="Proton donor" evidence="5">
    <location>
        <position position="90"/>
    </location>
</feature>
<dbReference type="SMART" id="SM00919">
    <property type="entry name" value="Malic_M"/>
    <property type="match status" value="1"/>
</dbReference>
<dbReference type="GO" id="GO:0051287">
    <property type="term" value="F:NAD binding"/>
    <property type="evidence" value="ECO:0007669"/>
    <property type="project" value="InterPro"/>
</dbReference>
<feature type="binding site" evidence="6">
    <location>
        <position position="155"/>
    </location>
    <ligand>
        <name>(S)-malate</name>
        <dbReference type="ChEBI" id="CHEBI:15589"/>
    </ligand>
</feature>
<feature type="active site" description="Proton acceptor" evidence="5">
    <location>
        <position position="173"/>
    </location>
</feature>
<feature type="domain" description="Malic enzyme NAD-binding" evidence="9">
    <location>
        <begin position="269"/>
        <end position="529"/>
    </location>
</feature>
<dbReference type="GO" id="GO:0005739">
    <property type="term" value="C:mitochondrion"/>
    <property type="evidence" value="ECO:0007669"/>
    <property type="project" value="TreeGrafter"/>
</dbReference>
<dbReference type="EMBL" id="QKWP01000022">
    <property type="protein sequence ID" value="RIB30078.1"/>
    <property type="molecule type" value="Genomic_DNA"/>
</dbReference>
<dbReference type="Gene3D" id="3.40.50.720">
    <property type="entry name" value="NAD(P)-binding Rossmann-like Domain"/>
    <property type="match status" value="1"/>
</dbReference>
<dbReference type="PROSITE" id="PS00331">
    <property type="entry name" value="MALIC_ENZYMES"/>
    <property type="match status" value="1"/>
</dbReference>
<dbReference type="PANTHER" id="PTHR23406">
    <property type="entry name" value="MALIC ENZYME-RELATED"/>
    <property type="match status" value="1"/>
</dbReference>
<dbReference type="InterPro" id="IPR015884">
    <property type="entry name" value="Malic_enzyme_CS"/>
</dbReference>
<organism evidence="11 12">
    <name type="scientific">Gigaspora rosea</name>
    <dbReference type="NCBI Taxonomy" id="44941"/>
    <lineage>
        <taxon>Eukaryota</taxon>
        <taxon>Fungi</taxon>
        <taxon>Fungi incertae sedis</taxon>
        <taxon>Mucoromycota</taxon>
        <taxon>Glomeromycotina</taxon>
        <taxon>Glomeromycetes</taxon>
        <taxon>Diversisporales</taxon>
        <taxon>Gigasporaceae</taxon>
        <taxon>Gigaspora</taxon>
    </lineage>
</organism>
<dbReference type="AlphaFoldDB" id="A0A397W723"/>
<dbReference type="InterPro" id="IPR046346">
    <property type="entry name" value="Aminoacid_DH-like_N_sf"/>
</dbReference>
<feature type="binding site" evidence="7">
    <location>
        <position position="244"/>
    </location>
    <ligand>
        <name>a divalent metal cation</name>
        <dbReference type="ChEBI" id="CHEBI:60240"/>
    </ligand>
</feature>
<dbReference type="FunFam" id="3.40.50.720:FF:000182">
    <property type="entry name" value="NAD-dependent malic enzyme"/>
    <property type="match status" value="1"/>
</dbReference>
<evidence type="ECO:0000256" key="1">
    <source>
        <dbReference type="ARBA" id="ARBA00001936"/>
    </source>
</evidence>
<dbReference type="SMART" id="SM01274">
    <property type="entry name" value="malic"/>
    <property type="match status" value="1"/>
</dbReference>
<dbReference type="STRING" id="44941.A0A397W723"/>
<accession>A0A397W723</accession>
<dbReference type="InterPro" id="IPR001891">
    <property type="entry name" value="Malic_OxRdtase"/>
</dbReference>
<dbReference type="InterPro" id="IPR036291">
    <property type="entry name" value="NAD(P)-bd_dom_sf"/>
</dbReference>
<dbReference type="GO" id="GO:0006108">
    <property type="term" value="P:malate metabolic process"/>
    <property type="evidence" value="ECO:0007669"/>
    <property type="project" value="TreeGrafter"/>
</dbReference>
<dbReference type="NCBIfam" id="NF010052">
    <property type="entry name" value="PRK13529.1"/>
    <property type="match status" value="1"/>
</dbReference>
<feature type="binding site" evidence="7">
    <location>
        <position position="245"/>
    </location>
    <ligand>
        <name>a divalent metal cation</name>
        <dbReference type="ChEBI" id="CHEBI:60240"/>
    </ligand>
</feature>
<evidence type="ECO:0000259" key="9">
    <source>
        <dbReference type="SMART" id="SM00919"/>
    </source>
</evidence>
<evidence type="ECO:0000313" key="12">
    <source>
        <dbReference type="Proteomes" id="UP000266673"/>
    </source>
</evidence>
<feature type="domain" description="Malic enzyme N-terminal" evidence="10">
    <location>
        <begin position="67"/>
        <end position="259"/>
    </location>
</feature>
<evidence type="ECO:0000256" key="2">
    <source>
        <dbReference type="ARBA" id="ARBA00008785"/>
    </source>
</evidence>
<evidence type="ECO:0000256" key="7">
    <source>
        <dbReference type="PIRSR" id="PIRSR000106-3"/>
    </source>
</evidence>
<protein>
    <recommendedName>
        <fullName evidence="8">Malic enzyme</fullName>
    </recommendedName>
</protein>
<gene>
    <name evidence="11" type="ORF">C2G38_2027154</name>
</gene>
<feature type="binding site" evidence="6">
    <location>
        <position position="460"/>
    </location>
    <ligand>
        <name>(S)-malate</name>
        <dbReference type="ChEBI" id="CHEBI:15589"/>
    </ligand>
</feature>
<keyword evidence="4 8" id="KW-0560">Oxidoreductase</keyword>
<dbReference type="InterPro" id="IPR037062">
    <property type="entry name" value="Malic_N_dom_sf"/>
</dbReference>
<dbReference type="Pfam" id="PF00390">
    <property type="entry name" value="malic"/>
    <property type="match status" value="1"/>
</dbReference>
<reference evidence="11 12" key="1">
    <citation type="submission" date="2018-06" db="EMBL/GenBank/DDBJ databases">
        <title>Comparative genomics reveals the genomic features of Rhizophagus irregularis, R. cerebriforme, R. diaphanum and Gigaspora rosea, and their symbiotic lifestyle signature.</title>
        <authorList>
            <person name="Morin E."/>
            <person name="San Clemente H."/>
            <person name="Chen E.C.H."/>
            <person name="De La Providencia I."/>
            <person name="Hainaut M."/>
            <person name="Kuo A."/>
            <person name="Kohler A."/>
            <person name="Murat C."/>
            <person name="Tang N."/>
            <person name="Roy S."/>
            <person name="Loubradou J."/>
            <person name="Henrissat B."/>
            <person name="Grigoriev I.V."/>
            <person name="Corradi N."/>
            <person name="Roux C."/>
            <person name="Martin F.M."/>
        </authorList>
    </citation>
    <scope>NUCLEOTIDE SEQUENCE [LARGE SCALE GENOMIC DNA]</scope>
    <source>
        <strain evidence="11 12">DAOM 194757</strain>
    </source>
</reference>
<proteinExistence type="inferred from homology"/>
<dbReference type="SUPFAM" id="SSF51735">
    <property type="entry name" value="NAD(P)-binding Rossmann-fold domains"/>
    <property type="match status" value="1"/>
</dbReference>
<dbReference type="GO" id="GO:0004471">
    <property type="term" value="F:malate dehydrogenase (decarboxylating) (NAD+) activity"/>
    <property type="evidence" value="ECO:0007669"/>
    <property type="project" value="TreeGrafter"/>
</dbReference>
<name>A0A397W723_9GLOM</name>
<evidence type="ECO:0000259" key="10">
    <source>
        <dbReference type="SMART" id="SM01274"/>
    </source>
</evidence>
<comment type="caution">
    <text evidence="11">The sequence shown here is derived from an EMBL/GenBank/DDBJ whole genome shotgun (WGS) entry which is preliminary data.</text>
</comment>
<keyword evidence="12" id="KW-1185">Reference proteome</keyword>
<dbReference type="PIRSF" id="PIRSF000106">
    <property type="entry name" value="ME"/>
    <property type="match status" value="1"/>
</dbReference>
<dbReference type="OrthoDB" id="5365701at2759"/>
<comment type="cofactor">
    <cofactor evidence="1">
        <name>Mn(2+)</name>
        <dbReference type="ChEBI" id="CHEBI:29035"/>
    </cofactor>
</comment>
<dbReference type="PANTHER" id="PTHR23406:SF32">
    <property type="entry name" value="NADP-DEPENDENT MALIC ENZYME"/>
    <property type="match status" value="1"/>
</dbReference>
<keyword evidence="3 7" id="KW-0479">Metal-binding</keyword>
<evidence type="ECO:0000313" key="11">
    <source>
        <dbReference type="EMBL" id="RIB30078.1"/>
    </source>
</evidence>
<dbReference type="SUPFAM" id="SSF53223">
    <property type="entry name" value="Aminoacid dehydrogenase-like, N-terminal domain"/>
    <property type="match status" value="1"/>
</dbReference>
<dbReference type="InterPro" id="IPR012302">
    <property type="entry name" value="Malic_NAD-bd"/>
</dbReference>
<evidence type="ECO:0000256" key="4">
    <source>
        <dbReference type="ARBA" id="ARBA00023002"/>
    </source>
</evidence>
<dbReference type="GO" id="GO:0046872">
    <property type="term" value="F:metal ion binding"/>
    <property type="evidence" value="ECO:0007669"/>
    <property type="project" value="UniProtKB-KW"/>
</dbReference>
<dbReference type="Proteomes" id="UP000266673">
    <property type="component" value="Unassembled WGS sequence"/>
</dbReference>
<feature type="binding site" evidence="7">
    <location>
        <position position="268"/>
    </location>
    <ligand>
        <name>a divalent metal cation</name>
        <dbReference type="ChEBI" id="CHEBI:60240"/>
    </ligand>
</feature>
<dbReference type="PRINTS" id="PR00072">
    <property type="entry name" value="MALOXRDTASE"/>
</dbReference>
<evidence type="ECO:0000256" key="3">
    <source>
        <dbReference type="ARBA" id="ARBA00022723"/>
    </source>
</evidence>
<sequence length="591" mass="65983">MPDECVNGRPKNVPRTATPLSTRNALHLTGILPPAVENLNQQKKRALAQLRAKSSSLEKYMFLAWLRNTNVRLFYRLVIDEFEELAPIIYTPTVGNACLEYSHIYPFLVPSGVPDGLYLSIDDLPNLTQIIKNYRPNPFSESLTPQIAVITDGSRILGLGDLGVNGMAIPIGKLHLYVAGAGIDPRRTLPIIIDLGTDNEKNLNDEFYLGIRKKRVSDDEFYPFIDAVLKALTSVYPDLLIQFEDFSSKHAFDLLTKYRDNLFCFNDDIQGTGAVILSGFINAVRLVEKDVHPTKHRILFFGAGSASVGVAKQLLEFFKIEHGMSEEEAKKLVWLVDTKGLVTCDRGDELASHKVYFARSDNEGHQYKSLMDVIEYIKPTVLIGLSSAGGAFDKTVLKRMTELNKNPIIFPLSDPEVDAECTFEDAIRNTNNRVIFASGTGFPPLVDQATGKILYPGQGNNMYIYPGLGLGAILAHPDKITERQIYASASALAESLTKEEFDQNFLYPAIQRIRRVSAEIAAAVIVTSVDEGLARNPEINSMVKKDLQELLSRSGEKWQALVKYVEERMWDPNNEEAFPTESLIEKSKFLN</sequence>
<dbReference type="InterPro" id="IPR012301">
    <property type="entry name" value="Malic_N_dom"/>
</dbReference>
<comment type="cofactor">
    <cofactor evidence="7">
        <name>Mg(2+)</name>
        <dbReference type="ChEBI" id="CHEBI:18420"/>
    </cofactor>
    <cofactor evidence="7">
        <name>Mn(2+)</name>
        <dbReference type="ChEBI" id="CHEBI:29035"/>
    </cofactor>
    <text evidence="7">Divalent metal cations. Prefers magnesium or manganese.</text>
</comment>
<comment type="similarity">
    <text evidence="2 8">Belongs to the malic enzymes family.</text>
</comment>
<evidence type="ECO:0000256" key="5">
    <source>
        <dbReference type="PIRSR" id="PIRSR000106-1"/>
    </source>
</evidence>
<dbReference type="Pfam" id="PF03949">
    <property type="entry name" value="Malic_M"/>
    <property type="match status" value="1"/>
</dbReference>
<evidence type="ECO:0000256" key="6">
    <source>
        <dbReference type="PIRSR" id="PIRSR000106-2"/>
    </source>
</evidence>
<evidence type="ECO:0000256" key="8">
    <source>
        <dbReference type="RuleBase" id="RU003426"/>
    </source>
</evidence>